<keyword evidence="5 8" id="KW-0408">Iron</keyword>
<dbReference type="SFLD" id="SFLDS00029">
    <property type="entry name" value="Radical_SAM"/>
    <property type="match status" value="1"/>
</dbReference>
<comment type="similarity">
    <text evidence="8">Belongs to the radical SAM superfamily. 7-carboxy-7-deazaguanine synthase family.</text>
</comment>
<accession>A0ABW6SNC3</accession>
<comment type="caution">
    <text evidence="8">Lacks conserved residue(s) required for the propagation of feature annotation.</text>
</comment>
<dbReference type="InterPro" id="IPR058240">
    <property type="entry name" value="rSAM_sf"/>
</dbReference>
<feature type="binding site" evidence="8">
    <location>
        <position position="40"/>
    </location>
    <ligand>
        <name>[4Fe-4S] cluster</name>
        <dbReference type="ChEBI" id="CHEBI:49883"/>
        <note>4Fe-4S-S-AdoMet</note>
    </ligand>
</feature>
<keyword evidence="3 8" id="KW-0479">Metal-binding</keyword>
<evidence type="ECO:0000256" key="1">
    <source>
        <dbReference type="ARBA" id="ARBA00022485"/>
    </source>
</evidence>
<dbReference type="PIRSF" id="PIRSF000370">
    <property type="entry name" value="QueE"/>
    <property type="match status" value="1"/>
</dbReference>
<dbReference type="HAMAP" id="MF_00917">
    <property type="entry name" value="QueE"/>
    <property type="match status" value="1"/>
</dbReference>
<feature type="binding site" evidence="8">
    <location>
        <position position="47"/>
    </location>
    <ligand>
        <name>[4Fe-4S] cluster</name>
        <dbReference type="ChEBI" id="CHEBI:49883"/>
        <note>4Fe-4S-S-AdoMet</note>
    </ligand>
</feature>
<comment type="cofactor">
    <cofactor evidence="8">
        <name>S-adenosyl-L-methionine</name>
        <dbReference type="ChEBI" id="CHEBI:59789"/>
    </cofactor>
    <text evidence="8">Binds 1 S-adenosyl-L-methionine per subunit.</text>
</comment>
<feature type="binding site" evidence="8">
    <location>
        <position position="36"/>
    </location>
    <ligand>
        <name>substrate</name>
    </ligand>
</feature>
<keyword evidence="11" id="KW-1185">Reference proteome</keyword>
<evidence type="ECO:0000256" key="4">
    <source>
        <dbReference type="ARBA" id="ARBA00022842"/>
    </source>
</evidence>
<gene>
    <name evidence="8" type="primary">queE</name>
    <name evidence="10" type="ORF">ACFYXI_07905</name>
</gene>
<feature type="binding site" evidence="8">
    <location>
        <position position="49"/>
    </location>
    <ligand>
        <name>Mg(2+)</name>
        <dbReference type="ChEBI" id="CHEBI:18420"/>
    </ligand>
</feature>
<protein>
    <recommendedName>
        <fullName evidence="8">7-carboxy-7-deazaguanine synthase</fullName>
        <shortName evidence="8">CDG synthase</shortName>
        <ecNumber evidence="8">4.3.99.3</ecNumber>
    </recommendedName>
    <alternativeName>
        <fullName evidence="8">Queuosine biosynthesis protein QueE</fullName>
    </alternativeName>
</protein>
<keyword evidence="2 8" id="KW-0949">S-adenosyl-L-methionine</keyword>
<evidence type="ECO:0000313" key="10">
    <source>
        <dbReference type="EMBL" id="MFF3665504.1"/>
    </source>
</evidence>
<proteinExistence type="inferred from homology"/>
<keyword evidence="7 8" id="KW-0456">Lyase</keyword>
<sequence>MSAITQRPVLLRMAEVFGPTFQGEGPSVGRLAAFIRLSNCNLACTWCDTPHTWDWRRFDRAVEQYGAAPGDVLGWAARQPARLFVITGGEPLVQARRLPELVDGLLALGGEVEIETNGTIAPPEPLLSDRVVFNVSPKLSGSGMPRTRRIRPDVLREFAASGRARFKFVAGTLEELDEIAVLVDESGLAPVWVMPEGTTSRAVLERMRELADAVLARGWNLTTRMHVLLWEDERGR</sequence>
<feature type="binding site" evidence="8">
    <location>
        <begin position="21"/>
        <end position="23"/>
    </location>
    <ligand>
        <name>substrate</name>
    </ligand>
</feature>
<evidence type="ECO:0000256" key="2">
    <source>
        <dbReference type="ARBA" id="ARBA00022691"/>
    </source>
</evidence>
<dbReference type="InterPro" id="IPR013785">
    <property type="entry name" value="Aldolase_TIM"/>
</dbReference>
<name>A0ABW6SNC3_9ACTN</name>
<organism evidence="10 11">
    <name type="scientific">Microtetraspora malaysiensis</name>
    <dbReference type="NCBI Taxonomy" id="161358"/>
    <lineage>
        <taxon>Bacteria</taxon>
        <taxon>Bacillati</taxon>
        <taxon>Actinomycetota</taxon>
        <taxon>Actinomycetes</taxon>
        <taxon>Streptosporangiales</taxon>
        <taxon>Streptosporangiaceae</taxon>
        <taxon>Microtetraspora</taxon>
    </lineage>
</organism>
<dbReference type="SUPFAM" id="SSF102114">
    <property type="entry name" value="Radical SAM enzymes"/>
    <property type="match status" value="1"/>
</dbReference>
<comment type="function">
    <text evidence="8">Catalyzes the complex heterocyclic radical-mediated conversion of 6-carboxy-5,6,7,8-tetrahydropterin (CPH4) to 7-carboxy-7-deazaguanine (CDG), a step common to the biosynthetic pathways of all 7-deazapurine-containing compounds.</text>
</comment>
<dbReference type="Gene3D" id="3.20.20.70">
    <property type="entry name" value="Aldolase class I"/>
    <property type="match status" value="1"/>
</dbReference>
<comment type="cofactor">
    <cofactor evidence="8">
        <name>[4Fe-4S] cluster</name>
        <dbReference type="ChEBI" id="CHEBI:49883"/>
    </cofactor>
    <text evidence="8">Binds 1 [4Fe-4S] cluster. The cluster is coordinated with 3 cysteines and an exchangeable S-adenosyl-L-methionine.</text>
</comment>
<feature type="binding site" evidence="8">
    <location>
        <begin position="46"/>
        <end position="48"/>
    </location>
    <ligand>
        <name>S-adenosyl-L-methionine</name>
        <dbReference type="ChEBI" id="CHEBI:59789"/>
    </ligand>
</feature>
<evidence type="ECO:0000256" key="7">
    <source>
        <dbReference type="ARBA" id="ARBA00023239"/>
    </source>
</evidence>
<dbReference type="PROSITE" id="PS51918">
    <property type="entry name" value="RADICAL_SAM"/>
    <property type="match status" value="1"/>
</dbReference>
<dbReference type="Proteomes" id="UP001602013">
    <property type="component" value="Unassembled WGS sequence"/>
</dbReference>
<comment type="cofactor">
    <cofactor evidence="8">
        <name>Mg(2+)</name>
        <dbReference type="ChEBI" id="CHEBI:18420"/>
    </cofactor>
</comment>
<evidence type="ECO:0000256" key="3">
    <source>
        <dbReference type="ARBA" id="ARBA00022723"/>
    </source>
</evidence>
<evidence type="ECO:0000313" key="11">
    <source>
        <dbReference type="Proteomes" id="UP001602013"/>
    </source>
</evidence>
<feature type="binding site" evidence="8">
    <location>
        <position position="87"/>
    </location>
    <ligand>
        <name>substrate</name>
    </ligand>
</feature>
<dbReference type="PANTHER" id="PTHR42836">
    <property type="entry name" value="7-CARBOXY-7-DEAZAGUANINE SYNTHASE"/>
    <property type="match status" value="1"/>
</dbReference>
<dbReference type="RefSeq" id="WP_387409513.1">
    <property type="nucleotide sequence ID" value="NZ_JBIASD010000004.1"/>
</dbReference>
<evidence type="ECO:0000256" key="5">
    <source>
        <dbReference type="ARBA" id="ARBA00023004"/>
    </source>
</evidence>
<evidence type="ECO:0000259" key="9">
    <source>
        <dbReference type="PROSITE" id="PS51918"/>
    </source>
</evidence>
<evidence type="ECO:0000256" key="6">
    <source>
        <dbReference type="ARBA" id="ARBA00023014"/>
    </source>
</evidence>
<dbReference type="InterPro" id="IPR024924">
    <property type="entry name" value="7-CO-7-deazaguanine_synth-like"/>
</dbReference>
<keyword evidence="4 8" id="KW-0460">Magnesium</keyword>
<feature type="binding site" evidence="8">
    <location>
        <begin position="136"/>
        <end position="138"/>
    </location>
    <ligand>
        <name>S-adenosyl-L-methionine</name>
        <dbReference type="ChEBI" id="CHEBI:59789"/>
    </ligand>
</feature>
<dbReference type="Pfam" id="PF04055">
    <property type="entry name" value="Radical_SAM"/>
    <property type="match status" value="1"/>
</dbReference>
<dbReference type="PANTHER" id="PTHR42836:SF1">
    <property type="entry name" value="7-CARBOXY-7-DEAZAGUANINE SYNTHASE"/>
    <property type="match status" value="1"/>
</dbReference>
<comment type="subunit">
    <text evidence="8">Homodimer.</text>
</comment>
<comment type="caution">
    <text evidence="10">The sequence shown here is derived from an EMBL/GenBank/DDBJ whole genome shotgun (WGS) entry which is preliminary data.</text>
</comment>
<feature type="binding site" evidence="8">
    <location>
        <position position="89"/>
    </location>
    <ligand>
        <name>S-adenosyl-L-methionine</name>
        <dbReference type="ChEBI" id="CHEBI:59789"/>
    </ligand>
</feature>
<keyword evidence="8" id="KW-0671">Queuosine biosynthesis</keyword>
<reference evidence="10 11" key="1">
    <citation type="submission" date="2024-10" db="EMBL/GenBank/DDBJ databases">
        <title>The Natural Products Discovery Center: Release of the First 8490 Sequenced Strains for Exploring Actinobacteria Biosynthetic Diversity.</title>
        <authorList>
            <person name="Kalkreuter E."/>
            <person name="Kautsar S.A."/>
            <person name="Yang D."/>
            <person name="Bader C.D."/>
            <person name="Teijaro C.N."/>
            <person name="Fluegel L."/>
            <person name="Davis C.M."/>
            <person name="Simpson J.R."/>
            <person name="Lauterbach L."/>
            <person name="Steele A.D."/>
            <person name="Gui C."/>
            <person name="Meng S."/>
            <person name="Li G."/>
            <person name="Viehrig K."/>
            <person name="Ye F."/>
            <person name="Su P."/>
            <person name="Kiefer A.F."/>
            <person name="Nichols A."/>
            <person name="Cepeda A.J."/>
            <person name="Yan W."/>
            <person name="Fan B."/>
            <person name="Jiang Y."/>
            <person name="Adhikari A."/>
            <person name="Zheng C.-J."/>
            <person name="Schuster L."/>
            <person name="Cowan T.M."/>
            <person name="Smanski M.J."/>
            <person name="Chevrette M.G."/>
            <person name="De Carvalho L.P.S."/>
            <person name="Shen B."/>
        </authorList>
    </citation>
    <scope>NUCLEOTIDE SEQUENCE [LARGE SCALE GENOMIC DNA]</scope>
    <source>
        <strain evidence="10 11">NPDC002173</strain>
    </source>
</reference>
<dbReference type="InterPro" id="IPR007197">
    <property type="entry name" value="rSAM"/>
</dbReference>
<dbReference type="EMBL" id="JBIASD010000004">
    <property type="protein sequence ID" value="MFF3665504.1"/>
    <property type="molecule type" value="Genomic_DNA"/>
</dbReference>
<keyword evidence="6 8" id="KW-0411">Iron-sulfur</keyword>
<evidence type="ECO:0000256" key="8">
    <source>
        <dbReference type="HAMAP-Rule" id="MF_00917"/>
    </source>
</evidence>
<feature type="domain" description="Radical SAM core" evidence="9">
    <location>
        <begin position="27"/>
        <end position="232"/>
    </location>
</feature>
<dbReference type="EC" id="4.3.99.3" evidence="8"/>
<dbReference type="CDD" id="cd01335">
    <property type="entry name" value="Radical_SAM"/>
    <property type="match status" value="1"/>
</dbReference>
<keyword evidence="1 8" id="KW-0004">4Fe-4S</keyword>
<comment type="pathway">
    <text evidence="8">Purine metabolism; 7-cyano-7-deazaguanine biosynthesis.</text>
</comment>
<comment type="catalytic activity">
    <reaction evidence="8">
        <text>6-carboxy-5,6,7,8-tetrahydropterin + H(+) = 7-carboxy-7-carbaguanine + NH4(+)</text>
        <dbReference type="Rhea" id="RHEA:27974"/>
        <dbReference type="ChEBI" id="CHEBI:15378"/>
        <dbReference type="ChEBI" id="CHEBI:28938"/>
        <dbReference type="ChEBI" id="CHEBI:61032"/>
        <dbReference type="ChEBI" id="CHEBI:61036"/>
        <dbReference type="EC" id="4.3.99.3"/>
    </reaction>
</comment>
<feature type="binding site" evidence="8">
    <location>
        <position position="44"/>
    </location>
    <ligand>
        <name>[4Fe-4S] cluster</name>
        <dbReference type="ChEBI" id="CHEBI:49883"/>
        <note>4Fe-4S-S-AdoMet</note>
    </ligand>
</feature>